<organism evidence="1 2">
    <name type="scientific">Vermiconidia calcicola</name>
    <dbReference type="NCBI Taxonomy" id="1690605"/>
    <lineage>
        <taxon>Eukaryota</taxon>
        <taxon>Fungi</taxon>
        <taxon>Dikarya</taxon>
        <taxon>Ascomycota</taxon>
        <taxon>Pezizomycotina</taxon>
        <taxon>Dothideomycetes</taxon>
        <taxon>Dothideomycetidae</taxon>
        <taxon>Mycosphaerellales</taxon>
        <taxon>Extremaceae</taxon>
        <taxon>Vermiconidia</taxon>
    </lineage>
</organism>
<comment type="caution">
    <text evidence="1">The sequence shown here is derived from an EMBL/GenBank/DDBJ whole genome shotgun (WGS) entry which is preliminary data.</text>
</comment>
<feature type="non-terminal residue" evidence="1">
    <location>
        <position position="69"/>
    </location>
</feature>
<name>A0ACC3NCY4_9PEZI</name>
<proteinExistence type="predicted"/>
<protein>
    <submittedName>
        <fullName evidence="1">Uncharacterized protein</fullName>
    </submittedName>
</protein>
<reference evidence="1" key="1">
    <citation type="submission" date="2023-07" db="EMBL/GenBank/DDBJ databases">
        <title>Black Yeasts Isolated from many extreme environments.</title>
        <authorList>
            <person name="Coleine C."/>
            <person name="Stajich J.E."/>
            <person name="Selbmann L."/>
        </authorList>
    </citation>
    <scope>NUCLEOTIDE SEQUENCE</scope>
    <source>
        <strain evidence="1">CCFEE 5714</strain>
    </source>
</reference>
<dbReference type="EMBL" id="JAUTXU010000055">
    <property type="protein sequence ID" value="KAK3714450.1"/>
    <property type="molecule type" value="Genomic_DNA"/>
</dbReference>
<accession>A0ACC3NCY4</accession>
<sequence length="69" mass="7413">MAERPYITCHVLDTTTGKPAPGISVGLKLISPDDAPTSLWTAVTNSDGRVADWTDSTDINQIVESAKRQ</sequence>
<evidence type="ECO:0000313" key="2">
    <source>
        <dbReference type="Proteomes" id="UP001281147"/>
    </source>
</evidence>
<gene>
    <name evidence="1" type="ORF">LTR37_007756</name>
</gene>
<dbReference type="Proteomes" id="UP001281147">
    <property type="component" value="Unassembled WGS sequence"/>
</dbReference>
<keyword evidence="2" id="KW-1185">Reference proteome</keyword>
<evidence type="ECO:0000313" key="1">
    <source>
        <dbReference type="EMBL" id="KAK3714450.1"/>
    </source>
</evidence>